<evidence type="ECO:0000256" key="1">
    <source>
        <dbReference type="SAM" id="SignalP"/>
    </source>
</evidence>
<sequence length="275" mass="31222">MFTKIVTSLLVAITIVTKMVDATTPNKFMCLKDIQVNIKTSWRDGPSVGTTEYELSRPLTSTFSDWVIEIHFDQPVNQFTQWFADVDNTFKVVHEKEHVFFIKANNNRRTLSNTNLRFPIQARYSGVLVPQIKQAVLCGMTSSSAFYTTQAPLVEVLPPAFDPSPQVPSCVLSYHKAWYGGMKEILDLPVTEDTKGNWMIELKFDKPWSQVDVYGKCYAILSNGYNYICHNNEHNGDKAAGTTFIFDHQLQFSGPKTNAPKLLEAWFTGYHCVNN</sequence>
<evidence type="ECO:0000313" key="2">
    <source>
        <dbReference type="EnsemblMetazoa" id="CLYHEMP017049.1"/>
    </source>
</evidence>
<protein>
    <recommendedName>
        <fullName evidence="4">Cnidarian restricted protein</fullName>
    </recommendedName>
</protein>
<organism evidence="2 3">
    <name type="scientific">Clytia hemisphaerica</name>
    <dbReference type="NCBI Taxonomy" id="252671"/>
    <lineage>
        <taxon>Eukaryota</taxon>
        <taxon>Metazoa</taxon>
        <taxon>Cnidaria</taxon>
        <taxon>Hydrozoa</taxon>
        <taxon>Hydroidolina</taxon>
        <taxon>Leptothecata</taxon>
        <taxon>Obeliida</taxon>
        <taxon>Clytiidae</taxon>
        <taxon>Clytia</taxon>
    </lineage>
</organism>
<feature type="signal peptide" evidence="1">
    <location>
        <begin position="1"/>
        <end position="22"/>
    </location>
</feature>
<proteinExistence type="predicted"/>
<name>A0A7M5X3X0_9CNID</name>
<dbReference type="RefSeq" id="XP_066919586.1">
    <property type="nucleotide sequence ID" value="XM_067063485.1"/>
</dbReference>
<dbReference type="Proteomes" id="UP000594262">
    <property type="component" value="Unplaced"/>
</dbReference>
<dbReference type="GeneID" id="136806895"/>
<dbReference type="EnsemblMetazoa" id="CLYHEMT017049.1">
    <property type="protein sequence ID" value="CLYHEMP017049.1"/>
    <property type="gene ID" value="CLYHEMG017049"/>
</dbReference>
<evidence type="ECO:0008006" key="4">
    <source>
        <dbReference type="Google" id="ProtNLM"/>
    </source>
</evidence>
<keyword evidence="3" id="KW-1185">Reference proteome</keyword>
<reference evidence="2" key="1">
    <citation type="submission" date="2021-01" db="UniProtKB">
        <authorList>
            <consortium name="EnsemblMetazoa"/>
        </authorList>
    </citation>
    <scope>IDENTIFICATION</scope>
</reference>
<evidence type="ECO:0000313" key="3">
    <source>
        <dbReference type="Proteomes" id="UP000594262"/>
    </source>
</evidence>
<feature type="chain" id="PRO_5029787908" description="Cnidarian restricted protein" evidence="1">
    <location>
        <begin position="23"/>
        <end position="275"/>
    </location>
</feature>
<dbReference type="AlphaFoldDB" id="A0A7M5X3X0"/>
<keyword evidence="1" id="KW-0732">Signal</keyword>
<accession>A0A7M5X3X0</accession>